<evidence type="ECO:0000256" key="3">
    <source>
        <dbReference type="SAM" id="SignalP"/>
    </source>
</evidence>
<dbReference type="RefSeq" id="WP_057793692.1">
    <property type="nucleotide sequence ID" value="NZ_LAXJ01000010.1"/>
</dbReference>
<evidence type="ECO:0000259" key="4">
    <source>
        <dbReference type="Pfam" id="PF09375"/>
    </source>
</evidence>
<gene>
    <name evidence="5" type="ORF">XM53_12260</name>
</gene>
<dbReference type="PATRIC" id="fig|1641875.4.peg.245"/>
<proteinExistence type="predicted"/>
<dbReference type="InterPro" id="IPR038352">
    <property type="entry name" value="Imelysin_sf"/>
</dbReference>
<feature type="chain" id="PRO_5006663899" evidence="3">
    <location>
        <begin position="21"/>
        <end position="329"/>
    </location>
</feature>
<evidence type="ECO:0000256" key="1">
    <source>
        <dbReference type="ARBA" id="ARBA00004196"/>
    </source>
</evidence>
<dbReference type="InterPro" id="IPR018976">
    <property type="entry name" value="Imelysin-like"/>
</dbReference>
<comment type="caution">
    <text evidence="5">The sequence shown here is derived from an EMBL/GenBank/DDBJ whole genome shotgun (WGS) entry which is preliminary data.</text>
</comment>
<keyword evidence="2 3" id="KW-0732">Signal</keyword>
<evidence type="ECO:0000313" key="6">
    <source>
        <dbReference type="Proteomes" id="UP000051295"/>
    </source>
</evidence>
<dbReference type="OrthoDB" id="5729110at2"/>
<dbReference type="EMBL" id="LAXJ01000010">
    <property type="protein sequence ID" value="KRS12393.1"/>
    <property type="molecule type" value="Genomic_DNA"/>
</dbReference>
<evidence type="ECO:0000256" key="2">
    <source>
        <dbReference type="ARBA" id="ARBA00022729"/>
    </source>
</evidence>
<dbReference type="AlphaFoldDB" id="A0A0T5NTY5"/>
<evidence type="ECO:0000313" key="5">
    <source>
        <dbReference type="EMBL" id="KRS12393.1"/>
    </source>
</evidence>
<dbReference type="Proteomes" id="UP000051295">
    <property type="component" value="Unassembled WGS sequence"/>
</dbReference>
<name>A0A0T5NTY5_9RHOB</name>
<comment type="subcellular location">
    <subcellularLocation>
        <location evidence="1">Cell envelope</location>
    </subcellularLocation>
</comment>
<dbReference type="GO" id="GO:0030313">
    <property type="term" value="C:cell envelope"/>
    <property type="evidence" value="ECO:0007669"/>
    <property type="project" value="UniProtKB-SubCell"/>
</dbReference>
<keyword evidence="6" id="KW-1185">Reference proteome</keyword>
<protein>
    <submittedName>
        <fullName evidence="5">Signal peptidase</fullName>
    </submittedName>
</protein>
<accession>A0A0T5NTY5</accession>
<feature type="domain" description="Imelysin-like" evidence="4">
    <location>
        <begin position="30"/>
        <end position="308"/>
    </location>
</feature>
<sequence length="329" mass="35307">MKHLSLLVLGVGLLATPARADIDAALDQHILPGLARFAAAAETLADTAKADCRPKAVRPAYQDAFDAWMPVADLRLGPSETGALSIGFWPDPRGFTQRTLSRLIAETDPVAGDPAAYADVSIAARGFFALDMLLNDPEFSDYGADSYTCTLVATIAADLSRQADALHDDWSGDFAQTLRSAGEANNAAYLTETEAQRAIFTQILSSLEFTADKRLGLPMGEFDRPRPALAEARRSGRSLRNVLLSVAGAHDLAHALAHHDLPRTDAAFAHVQDVAARIEDPTFKDVETPQGRLRVEVLQQAIEDLRQTIVEEIGAPLGIAPGFNAQDGD</sequence>
<dbReference type="CDD" id="cd14659">
    <property type="entry name" value="Imelysin-like_IPPA"/>
    <property type="match status" value="1"/>
</dbReference>
<feature type="signal peptide" evidence="3">
    <location>
        <begin position="1"/>
        <end position="20"/>
    </location>
</feature>
<dbReference type="STRING" id="1641875.XM53_12260"/>
<dbReference type="Pfam" id="PF09375">
    <property type="entry name" value="Peptidase_M75"/>
    <property type="match status" value="1"/>
</dbReference>
<organism evidence="5 6">
    <name type="scientific">Roseovarius atlanticus</name>
    <dbReference type="NCBI Taxonomy" id="1641875"/>
    <lineage>
        <taxon>Bacteria</taxon>
        <taxon>Pseudomonadati</taxon>
        <taxon>Pseudomonadota</taxon>
        <taxon>Alphaproteobacteria</taxon>
        <taxon>Rhodobacterales</taxon>
        <taxon>Roseobacteraceae</taxon>
        <taxon>Roseovarius</taxon>
    </lineage>
</organism>
<dbReference type="InterPro" id="IPR034984">
    <property type="entry name" value="Imelysin-like_IPPA"/>
</dbReference>
<reference evidence="5 6" key="1">
    <citation type="submission" date="2015-04" db="EMBL/GenBank/DDBJ databases">
        <title>The draft genome sequence of Roseovarius sp.R12b.</title>
        <authorList>
            <person name="Li G."/>
            <person name="Lai Q."/>
            <person name="Shao Z."/>
            <person name="Yan P."/>
        </authorList>
    </citation>
    <scope>NUCLEOTIDE SEQUENCE [LARGE SCALE GENOMIC DNA]</scope>
    <source>
        <strain evidence="5 6">R12B</strain>
    </source>
</reference>
<dbReference type="Gene3D" id="1.20.1420.20">
    <property type="entry name" value="M75 peptidase, HXXE motif"/>
    <property type="match status" value="1"/>
</dbReference>